<dbReference type="AlphaFoldDB" id="A0A9D1IES8"/>
<evidence type="ECO:0000313" key="1">
    <source>
        <dbReference type="EMBL" id="HIU35972.1"/>
    </source>
</evidence>
<dbReference type="Proteomes" id="UP000824071">
    <property type="component" value="Unassembled WGS sequence"/>
</dbReference>
<gene>
    <name evidence="1" type="ORF">IAC53_05115</name>
</gene>
<protein>
    <submittedName>
        <fullName evidence="1">Uncharacterized protein</fullName>
    </submittedName>
</protein>
<name>A0A9D1IES8_9FIRM</name>
<proteinExistence type="predicted"/>
<evidence type="ECO:0000313" key="2">
    <source>
        <dbReference type="Proteomes" id="UP000824071"/>
    </source>
</evidence>
<accession>A0A9D1IES8</accession>
<dbReference type="EMBL" id="DVMW01000031">
    <property type="protein sequence ID" value="HIU35972.1"/>
    <property type="molecule type" value="Genomic_DNA"/>
</dbReference>
<organism evidence="1 2">
    <name type="scientific">Candidatus Fimenecus excrementigallinarum</name>
    <dbReference type="NCBI Taxonomy" id="2840816"/>
    <lineage>
        <taxon>Bacteria</taxon>
        <taxon>Bacillati</taxon>
        <taxon>Bacillota</taxon>
        <taxon>Clostridia</taxon>
        <taxon>Candidatus Fimenecus</taxon>
    </lineage>
</organism>
<comment type="caution">
    <text evidence="1">The sequence shown here is derived from an EMBL/GenBank/DDBJ whole genome shotgun (WGS) entry which is preliminary data.</text>
</comment>
<sequence length="189" mass="21711">MEDSDIKIFGAQPKPDEEADELRLIRQMETQRANGNIDKAAKLGDYLSDIFLNEDELLRRLSAEVGALDYPAAVIHQIKILMFFAAEYCINRELPNTILKSTAINALYGNIKYGDAAFYEEFSDGGEYSFYYLAMRKETRNVLQEIGRTFSMLCGKEDDPAFVELGRRLFNLTEEEVENIIQIFDFKTM</sequence>
<reference evidence="1" key="1">
    <citation type="submission" date="2020-10" db="EMBL/GenBank/DDBJ databases">
        <authorList>
            <person name="Gilroy R."/>
        </authorList>
    </citation>
    <scope>NUCLEOTIDE SEQUENCE</scope>
    <source>
        <strain evidence="1">ChiGjej1B1-19959</strain>
    </source>
</reference>
<reference evidence="1" key="2">
    <citation type="journal article" date="2021" name="PeerJ">
        <title>Extensive microbial diversity within the chicken gut microbiome revealed by metagenomics and culture.</title>
        <authorList>
            <person name="Gilroy R."/>
            <person name="Ravi A."/>
            <person name="Getino M."/>
            <person name="Pursley I."/>
            <person name="Horton D.L."/>
            <person name="Alikhan N.F."/>
            <person name="Baker D."/>
            <person name="Gharbi K."/>
            <person name="Hall N."/>
            <person name="Watson M."/>
            <person name="Adriaenssens E.M."/>
            <person name="Foster-Nyarko E."/>
            <person name="Jarju S."/>
            <person name="Secka A."/>
            <person name="Antonio M."/>
            <person name="Oren A."/>
            <person name="Chaudhuri R.R."/>
            <person name="La Ragione R."/>
            <person name="Hildebrand F."/>
            <person name="Pallen M.J."/>
        </authorList>
    </citation>
    <scope>NUCLEOTIDE SEQUENCE</scope>
    <source>
        <strain evidence="1">ChiGjej1B1-19959</strain>
    </source>
</reference>